<dbReference type="EMBL" id="BT087058">
    <property type="protein sequence ID" value="ACR37411.1"/>
    <property type="molecule type" value="mRNA"/>
</dbReference>
<accession>C4J8B1</accession>
<reference evidence="2" key="1">
    <citation type="journal article" date="2009" name="PLoS Genet.">
        <title>Sequencing, mapping, and analysis of 27,455 maize full-length cDNAs.</title>
        <authorList>
            <person name="Soderlund C."/>
            <person name="Descour A."/>
            <person name="Kudrna D."/>
            <person name="Bomhoff M."/>
            <person name="Boyd L."/>
            <person name="Currie J."/>
            <person name="Angelova A."/>
            <person name="Collura K."/>
            <person name="Wissotski M."/>
            <person name="Ashley E."/>
            <person name="Morrow D."/>
            <person name="Fernandes J."/>
            <person name="Walbot V."/>
            <person name="Yu Y."/>
        </authorList>
    </citation>
    <scope>NUCLEOTIDE SEQUENCE</scope>
    <source>
        <strain evidence="2">B73</strain>
    </source>
</reference>
<reference evidence="2" key="2">
    <citation type="submission" date="2012-06" db="EMBL/GenBank/DDBJ databases">
        <authorList>
            <person name="Yu Y."/>
            <person name="Currie J."/>
            <person name="Lomeli R."/>
            <person name="Angelova A."/>
            <person name="Collura K."/>
            <person name="Wissotski M."/>
            <person name="Campos D."/>
            <person name="Kudrna D."/>
            <person name="Golser W."/>
            <person name="Ashely E."/>
            <person name="Descour A."/>
            <person name="Fernandes J."/>
            <person name="Soderlund C."/>
            <person name="Walbot V."/>
        </authorList>
    </citation>
    <scope>NUCLEOTIDE SEQUENCE</scope>
    <source>
        <strain evidence="2">B73</strain>
    </source>
</reference>
<name>C4J8B1_MAIZE</name>
<sequence length="40" mass="4209">MASSRSRASRRYAWMVPCTMGRPPSAAPASLNASAPTSVK</sequence>
<protein>
    <submittedName>
        <fullName evidence="2">Uncharacterized protein</fullName>
    </submittedName>
</protein>
<evidence type="ECO:0000256" key="1">
    <source>
        <dbReference type="SAM" id="MobiDB-lite"/>
    </source>
</evidence>
<feature type="region of interest" description="Disordered" evidence="1">
    <location>
        <begin position="21"/>
        <end position="40"/>
    </location>
</feature>
<feature type="compositionally biased region" description="Low complexity" evidence="1">
    <location>
        <begin position="23"/>
        <end position="40"/>
    </location>
</feature>
<evidence type="ECO:0000313" key="2">
    <source>
        <dbReference type="EMBL" id="ACR37411.1"/>
    </source>
</evidence>
<organism evidence="2">
    <name type="scientific">Zea mays</name>
    <name type="common">Maize</name>
    <dbReference type="NCBI Taxonomy" id="4577"/>
    <lineage>
        <taxon>Eukaryota</taxon>
        <taxon>Viridiplantae</taxon>
        <taxon>Streptophyta</taxon>
        <taxon>Embryophyta</taxon>
        <taxon>Tracheophyta</taxon>
        <taxon>Spermatophyta</taxon>
        <taxon>Magnoliopsida</taxon>
        <taxon>Liliopsida</taxon>
        <taxon>Poales</taxon>
        <taxon>Poaceae</taxon>
        <taxon>PACMAD clade</taxon>
        <taxon>Panicoideae</taxon>
        <taxon>Andropogonodae</taxon>
        <taxon>Andropogoneae</taxon>
        <taxon>Tripsacinae</taxon>
        <taxon>Zea</taxon>
    </lineage>
</organism>
<proteinExistence type="evidence at transcript level"/>
<dbReference type="AlphaFoldDB" id="C4J8B1"/>